<dbReference type="PANTHER" id="PTHR37549:SF1">
    <property type="entry name" value="LIPOPROTEIN LPRI"/>
    <property type="match status" value="1"/>
</dbReference>
<accession>A0A6G8F2M3</accession>
<dbReference type="AlphaFoldDB" id="A0A6G8F2M3"/>
<name>A0A6G8F2M3_9PROT</name>
<dbReference type="InterPro" id="IPR052755">
    <property type="entry name" value="Lysozyme_Inhibitor_LprI"/>
</dbReference>
<dbReference type="EMBL" id="MN990730">
    <property type="protein sequence ID" value="QIM10432.1"/>
    <property type="molecule type" value="Genomic_DNA"/>
</dbReference>
<dbReference type="PANTHER" id="PTHR37549">
    <property type="entry name" value="LIPOPROTEIN LPRI"/>
    <property type="match status" value="1"/>
</dbReference>
<gene>
    <name evidence="2" type="ORF">PlAlph_3240</name>
</gene>
<feature type="domain" description="Lysozyme inhibitor LprI-like N-terminal" evidence="1">
    <location>
        <begin position="31"/>
        <end position="93"/>
    </location>
</feature>
<dbReference type="InterPro" id="IPR036770">
    <property type="entry name" value="Ankyrin_rpt-contain_sf"/>
</dbReference>
<dbReference type="SUPFAM" id="SSF48403">
    <property type="entry name" value="Ankyrin repeat"/>
    <property type="match status" value="1"/>
</dbReference>
<organism evidence="2">
    <name type="scientific">uncultured Alphaproteobacteria bacterium</name>
    <dbReference type="NCBI Taxonomy" id="91750"/>
    <lineage>
        <taxon>Bacteria</taxon>
        <taxon>Pseudomonadati</taxon>
        <taxon>Pseudomonadota</taxon>
        <taxon>Alphaproteobacteria</taxon>
        <taxon>environmental samples</taxon>
    </lineage>
</organism>
<dbReference type="GO" id="GO:0005576">
    <property type="term" value="C:extracellular region"/>
    <property type="evidence" value="ECO:0007669"/>
    <property type="project" value="TreeGrafter"/>
</dbReference>
<dbReference type="Gene3D" id="1.20.1270.180">
    <property type="match status" value="1"/>
</dbReference>
<dbReference type="Gene3D" id="1.25.40.20">
    <property type="entry name" value="Ankyrin repeat-containing domain"/>
    <property type="match status" value="1"/>
</dbReference>
<reference evidence="2" key="1">
    <citation type="journal article" date="2020" name="J. ISSAAS">
        <title>Lactobacilli and other gastrointestinal microbiota of Peromyscus leucopus, reservoir host for agents of Lyme disease and other zoonoses in North America.</title>
        <authorList>
            <person name="Milovic A."/>
            <person name="Bassam K."/>
            <person name="Shao H."/>
            <person name="Chatzistamou I."/>
            <person name="Tufts D.M."/>
            <person name="Diuk-Wasser M."/>
            <person name="Barbour A.G."/>
        </authorList>
    </citation>
    <scope>NUCLEOTIDE SEQUENCE</scope>
    <source>
        <strain evidence="2">LL90</strain>
    </source>
</reference>
<sequence length="353" mass="41185">MNIFRQLIFSLFAVSISTNAVLAKDSPSFDCSKATTEVEKLICSDDELAKLDNELNKWYKKARLWRATYSKHSNIELQNSQNGWLQRRNNFECLPKETDKKKCLTSLYNEAIQVWKNKLLEFEFSRICNLPTGKGIESGCVFDYTDKLLKEGADLNGYAAFYGECWFGPVFYDALGWNKKEVFDYIVKNGANFKMPVRDDCQCKQILDSQGGFYFFDEIMALNPNTDLNTRNYLSKAVLSCIWKDYKQESFDRLKKLLAYGADINQVNSQGDNALITIFKEKRFNVEEFPYDYEKTLYTINYLISKGIDVNHKDNKGHNTLYYLRHCPYKINKDYYAKFENLLSPQNKGEKHD</sequence>
<evidence type="ECO:0000313" key="2">
    <source>
        <dbReference type="EMBL" id="QIM10432.1"/>
    </source>
</evidence>
<dbReference type="Pfam" id="PF07007">
    <property type="entry name" value="LprI"/>
    <property type="match status" value="1"/>
</dbReference>
<dbReference type="InterPro" id="IPR009739">
    <property type="entry name" value="LprI-like_N"/>
</dbReference>
<proteinExistence type="predicted"/>
<evidence type="ECO:0000259" key="1">
    <source>
        <dbReference type="Pfam" id="PF07007"/>
    </source>
</evidence>
<protein>
    <recommendedName>
        <fullName evidence="1">Lysozyme inhibitor LprI-like N-terminal domain-containing protein</fullName>
    </recommendedName>
</protein>